<dbReference type="AlphaFoldDB" id="A0A1D8SC17"/>
<dbReference type="EMBL" id="LOSJ02000002">
    <property type="protein sequence ID" value="PNM58019.1"/>
    <property type="molecule type" value="Genomic_DNA"/>
</dbReference>
<comment type="caution">
    <text evidence="1">The sequence shown here is derived from an EMBL/GenBank/DDBJ whole genome shotgun (WGS) entry which is preliminary data.</text>
</comment>
<evidence type="ECO:0000313" key="2">
    <source>
        <dbReference type="Proteomes" id="UP000053748"/>
    </source>
</evidence>
<dbReference type="Proteomes" id="UP000053748">
    <property type="component" value="Unassembled WGS sequence"/>
</dbReference>
<dbReference type="STRING" id="674.VM_09080"/>
<evidence type="ECO:0000313" key="1">
    <source>
        <dbReference type="EMBL" id="PNM58019.1"/>
    </source>
</evidence>
<name>A0A1D8SC17_VIBMI</name>
<keyword evidence="2" id="KW-1185">Reference proteome</keyword>
<proteinExistence type="predicted"/>
<gene>
    <name evidence="1" type="ORF">AL544_019185</name>
</gene>
<protein>
    <submittedName>
        <fullName evidence="1">Uncharacterized protein</fullName>
    </submittedName>
</protein>
<reference evidence="1" key="1">
    <citation type="submission" date="2017-12" db="EMBL/GenBank/DDBJ databases">
        <title>FDA dAtabase for Regulatory Grade micrObial Sequences (FDA-ARGOS): Supporting development and validation of Infectious Disease Dx tests.</title>
        <authorList>
            <person name="Hoffmann M."/>
            <person name="Allard M."/>
            <person name="Evans P."/>
            <person name="Brown E."/>
            <person name="Tallon L.J."/>
            <person name="Sadzewicz L."/>
            <person name="Sengamalay N."/>
            <person name="Ott S."/>
            <person name="Godinez A."/>
            <person name="Nagaraj S."/>
            <person name="Vavikolanu K."/>
            <person name="Aluvathingal J."/>
            <person name="Nadendla S."/>
            <person name="Hobson J."/>
            <person name="Sichtig H."/>
        </authorList>
    </citation>
    <scope>NUCLEOTIDE SEQUENCE [LARGE SCALE GENOMIC DNA]</scope>
    <source>
        <strain evidence="1">FDAARGOS_113</strain>
    </source>
</reference>
<accession>A0A1D8SC17</accession>
<dbReference type="KEGG" id="vmi:AL543_15085"/>
<sequence>MNSNLAFNLLKFHLNDKTLTFFDSSLIHQCLMMSNHESGVDFMASVAANMRAVALELIRRYRFI</sequence>
<organism evidence="1 2">
    <name type="scientific">Vibrio mimicus</name>
    <dbReference type="NCBI Taxonomy" id="674"/>
    <lineage>
        <taxon>Bacteria</taxon>
        <taxon>Pseudomonadati</taxon>
        <taxon>Pseudomonadota</taxon>
        <taxon>Gammaproteobacteria</taxon>
        <taxon>Vibrionales</taxon>
        <taxon>Vibrionaceae</taxon>
        <taxon>Vibrio</taxon>
    </lineage>
</organism>